<feature type="region of interest" description="Disordered" evidence="1">
    <location>
        <begin position="1"/>
        <end position="24"/>
    </location>
</feature>
<dbReference type="EMBL" id="JACEIK010000459">
    <property type="protein sequence ID" value="MCD7457503.1"/>
    <property type="molecule type" value="Genomic_DNA"/>
</dbReference>
<proteinExistence type="predicted"/>
<evidence type="ECO:0000313" key="2">
    <source>
        <dbReference type="EMBL" id="MCD7457503.1"/>
    </source>
</evidence>
<feature type="compositionally biased region" description="Basic and acidic residues" evidence="1">
    <location>
        <begin position="1"/>
        <end position="13"/>
    </location>
</feature>
<organism evidence="2 3">
    <name type="scientific">Datura stramonium</name>
    <name type="common">Jimsonweed</name>
    <name type="synonym">Common thornapple</name>
    <dbReference type="NCBI Taxonomy" id="4076"/>
    <lineage>
        <taxon>Eukaryota</taxon>
        <taxon>Viridiplantae</taxon>
        <taxon>Streptophyta</taxon>
        <taxon>Embryophyta</taxon>
        <taxon>Tracheophyta</taxon>
        <taxon>Spermatophyta</taxon>
        <taxon>Magnoliopsida</taxon>
        <taxon>eudicotyledons</taxon>
        <taxon>Gunneridae</taxon>
        <taxon>Pentapetalae</taxon>
        <taxon>asterids</taxon>
        <taxon>lamiids</taxon>
        <taxon>Solanales</taxon>
        <taxon>Solanaceae</taxon>
        <taxon>Solanoideae</taxon>
        <taxon>Datureae</taxon>
        <taxon>Datura</taxon>
    </lineage>
</organism>
<protein>
    <submittedName>
        <fullName evidence="2">Uncharacterized protein</fullName>
    </submittedName>
</protein>
<dbReference type="Proteomes" id="UP000823775">
    <property type="component" value="Unassembled WGS sequence"/>
</dbReference>
<evidence type="ECO:0000256" key="1">
    <source>
        <dbReference type="SAM" id="MobiDB-lite"/>
    </source>
</evidence>
<reference evidence="2 3" key="1">
    <citation type="journal article" date="2021" name="BMC Genomics">
        <title>Datura genome reveals duplications of psychoactive alkaloid biosynthetic genes and high mutation rate following tissue culture.</title>
        <authorList>
            <person name="Rajewski A."/>
            <person name="Carter-House D."/>
            <person name="Stajich J."/>
            <person name="Litt A."/>
        </authorList>
    </citation>
    <scope>NUCLEOTIDE SEQUENCE [LARGE SCALE GENOMIC DNA]</scope>
    <source>
        <strain evidence="2">AR-01</strain>
    </source>
</reference>
<keyword evidence="3" id="KW-1185">Reference proteome</keyword>
<evidence type="ECO:0000313" key="3">
    <source>
        <dbReference type="Proteomes" id="UP000823775"/>
    </source>
</evidence>
<comment type="caution">
    <text evidence="2">The sequence shown here is derived from an EMBL/GenBank/DDBJ whole genome shotgun (WGS) entry which is preliminary data.</text>
</comment>
<accession>A0ABS8SF87</accession>
<name>A0ABS8SF87_DATST</name>
<sequence>MATTVKEKKEQNQKKKRKLGAWDESTAPFSAKCQRLSPANPSYFSSSVYSTSNSPVTMDLATEGWRSSYANPMAKRLQPYSPRDLFPKGIKKMKFDESRNQSGPTAAASWREECEHEKERASSRVFNRTDPFAIPDLLEVLDSGKFGSVTREIEDLIARRMKLVNSCFASDHSLPNKVLELERDCEGAFKGNQPPTNVIDLEDGQEANYLASGPMISSARFGPSAGPLVIIDSDDEDTQKEIISPSQGIHSQKYPISPFQGMPLNNAVIDFQIKDFMGRDYGERQTSIEVVSLAGEAEIEKDKGVYVGVQDDEIDDGAEQPDEGLTDIWNEMSFALEFSKDVAAEPSPDEHTVEEEDLMRSFLHLER</sequence>
<gene>
    <name evidence="2" type="ORF">HAX54_035229</name>
</gene>